<keyword evidence="4" id="KW-1185">Reference proteome</keyword>
<dbReference type="EMBL" id="JBHSLI010000010">
    <property type="protein sequence ID" value="MFC5295361.1"/>
    <property type="molecule type" value="Genomic_DNA"/>
</dbReference>
<evidence type="ECO:0000313" key="3">
    <source>
        <dbReference type="EMBL" id="MFC5295361.1"/>
    </source>
</evidence>
<dbReference type="RefSeq" id="WP_158448116.1">
    <property type="nucleotide sequence ID" value="NZ_JBHSLI010000010.1"/>
</dbReference>
<dbReference type="PANTHER" id="PTHR32309">
    <property type="entry name" value="TYROSINE-PROTEIN KINASE"/>
    <property type="match status" value="1"/>
</dbReference>
<comment type="caution">
    <text evidence="3">The sequence shown here is derived from an EMBL/GenBank/DDBJ whole genome shotgun (WGS) entry which is preliminary data.</text>
</comment>
<evidence type="ECO:0000313" key="4">
    <source>
        <dbReference type="Proteomes" id="UP001595976"/>
    </source>
</evidence>
<keyword evidence="1" id="KW-0812">Transmembrane</keyword>
<keyword evidence="1" id="KW-1133">Transmembrane helix</keyword>
<dbReference type="InterPro" id="IPR050445">
    <property type="entry name" value="Bact_polysacc_biosynth/exp"/>
</dbReference>
<accession>A0ABW0F8P5</accession>
<keyword evidence="1" id="KW-0472">Membrane</keyword>
<dbReference type="Proteomes" id="UP001595976">
    <property type="component" value="Unassembled WGS sequence"/>
</dbReference>
<organism evidence="3 4">
    <name type="scientific">Bosea minatitlanensis</name>
    <dbReference type="NCBI Taxonomy" id="128782"/>
    <lineage>
        <taxon>Bacteria</taxon>
        <taxon>Pseudomonadati</taxon>
        <taxon>Pseudomonadota</taxon>
        <taxon>Alphaproteobacteria</taxon>
        <taxon>Hyphomicrobiales</taxon>
        <taxon>Boseaceae</taxon>
        <taxon>Bosea</taxon>
    </lineage>
</organism>
<evidence type="ECO:0000256" key="1">
    <source>
        <dbReference type="SAM" id="Phobius"/>
    </source>
</evidence>
<name>A0ABW0F8P5_9HYPH</name>
<dbReference type="InterPro" id="IPR002586">
    <property type="entry name" value="CobQ/CobB/MinD/ParA_Nub-bd_dom"/>
</dbReference>
<dbReference type="InterPro" id="IPR027417">
    <property type="entry name" value="P-loop_NTPase"/>
</dbReference>
<evidence type="ECO:0000259" key="2">
    <source>
        <dbReference type="Pfam" id="PF01656"/>
    </source>
</evidence>
<dbReference type="Gene3D" id="3.40.50.300">
    <property type="entry name" value="P-loop containing nucleotide triphosphate hydrolases"/>
    <property type="match status" value="1"/>
</dbReference>
<protein>
    <recommendedName>
        <fullName evidence="2">CobQ/CobB/MinD/ParA nucleotide binding domain-containing protein</fullName>
    </recommendedName>
</protein>
<proteinExistence type="predicted"/>
<sequence>MDTRSRPQLIDDRDGLEGGIAVRPHPSFGPGSLRSRKRLLAGGALACLVLAALYLGLRPATYTATSQLLVYIRQILTGPDQAILPGRADLPMVQNQIELLRSGNVLAKVVEALDLAEDPEFAGEARLPAGGSASRAALGALGARLAVRQIGTSHVIAVSFRASDPAKAARIVNTVVRIYLQELARASDAASSRAPTLREIYQSLGPSAQVIAAAEPPVRKDGPPPALILAAAALFGLAAAAGLALLLDALDDTIRSRNQMEYVLGLECLGVVPRVPESGDGAGDAAARRLLAAKHPALRRALALIRERSAGGLRTVGLTSALPGEGATTLAIGLAQAAAATGWRVLLVDAVPDDPALSRRVASLVQEPPAPGAPPGAGALDGLVAVRPGLDVLPLAERLGGTDRLAPRGLLEAVLGAAGAAYDLVIVDMPPLAAGPQLRAAAGALDGILLVVRWGATRSELVRQAFRSAGPARERFAGTVLNMADEAAMKRYGYELPADPTAAAAA</sequence>
<feature type="domain" description="CobQ/CobB/MinD/ParA nucleotide binding" evidence="2">
    <location>
        <begin position="324"/>
        <end position="490"/>
    </location>
</feature>
<feature type="transmembrane region" description="Helical" evidence="1">
    <location>
        <begin position="226"/>
        <end position="250"/>
    </location>
</feature>
<dbReference type="Pfam" id="PF01656">
    <property type="entry name" value="CbiA"/>
    <property type="match status" value="1"/>
</dbReference>
<feature type="transmembrane region" description="Helical" evidence="1">
    <location>
        <begin position="39"/>
        <end position="57"/>
    </location>
</feature>
<reference evidence="4" key="1">
    <citation type="journal article" date="2019" name="Int. J. Syst. Evol. Microbiol.">
        <title>The Global Catalogue of Microorganisms (GCM) 10K type strain sequencing project: providing services to taxonomists for standard genome sequencing and annotation.</title>
        <authorList>
            <consortium name="The Broad Institute Genomics Platform"/>
            <consortium name="The Broad Institute Genome Sequencing Center for Infectious Disease"/>
            <person name="Wu L."/>
            <person name="Ma J."/>
        </authorList>
    </citation>
    <scope>NUCLEOTIDE SEQUENCE [LARGE SCALE GENOMIC DNA]</scope>
    <source>
        <strain evidence="4">CGMCC 1.15643</strain>
    </source>
</reference>
<gene>
    <name evidence="3" type="ORF">ACFPK2_20430</name>
</gene>
<dbReference type="SUPFAM" id="SSF52540">
    <property type="entry name" value="P-loop containing nucleoside triphosphate hydrolases"/>
    <property type="match status" value="1"/>
</dbReference>
<dbReference type="PANTHER" id="PTHR32309:SF13">
    <property type="entry name" value="FERRIC ENTEROBACTIN TRANSPORT PROTEIN FEPE"/>
    <property type="match status" value="1"/>
</dbReference>